<evidence type="ECO:0000256" key="1">
    <source>
        <dbReference type="SAM" id="SignalP"/>
    </source>
</evidence>
<reference evidence="2 3" key="1">
    <citation type="submission" date="2022-11" db="EMBL/GenBank/DDBJ databases">
        <title>Minimal conservation of predation-associated metabolite biosynthetic gene clusters underscores biosynthetic potential of Myxococcota including descriptions for ten novel species: Archangium lansinium sp. nov., Myxococcus landrumus sp. nov., Nannocystis bai.</title>
        <authorList>
            <person name="Ahearne A."/>
            <person name="Stevens C."/>
            <person name="Phillips K."/>
        </authorList>
    </citation>
    <scope>NUCLEOTIDE SEQUENCE [LARGE SCALE GENOMIC DNA]</scope>
    <source>
        <strain evidence="2 3">MIWBW</strain>
    </source>
</reference>
<dbReference type="RefSeq" id="WP_267539356.1">
    <property type="nucleotide sequence ID" value="NZ_JAPNKA010000001.1"/>
</dbReference>
<proteinExistence type="predicted"/>
<keyword evidence="1" id="KW-0732">Signal</keyword>
<name>A0ABT4AGA1_9BACT</name>
<feature type="signal peptide" evidence="1">
    <location>
        <begin position="1"/>
        <end position="26"/>
    </location>
</feature>
<accession>A0ABT4AGA1</accession>
<evidence type="ECO:0000313" key="3">
    <source>
        <dbReference type="Proteomes" id="UP001207654"/>
    </source>
</evidence>
<comment type="caution">
    <text evidence="2">The sequence shown here is derived from an EMBL/GenBank/DDBJ whole genome shotgun (WGS) entry which is preliminary data.</text>
</comment>
<gene>
    <name evidence="2" type="ORF">OV287_40365</name>
</gene>
<evidence type="ECO:0000313" key="2">
    <source>
        <dbReference type="EMBL" id="MCY1080717.1"/>
    </source>
</evidence>
<sequence>MQPRVLQPSYLLLLLAMALGGTSARAKDEVPVPVLGEVGVSGYQGDEGQGLRLSFKRLKPNPALGLWREEEAREVVEALEEEFQQASRRKKEKPHPATMLALAGHVPAEEARPSALERRVREEYEELLGPAQVELPGTLESARWFQALRLSPRYMGEGVREAALELFSSPAVLLSVGTSMMLYMLAWAVPEPVFSKALAGAVTVGLLLTYSAAELYSVGQACLRLYQEAEAASTREELEEVARRFGKALGGVGLRVLVTVAGAKLARGLPEVPKGGLWASLSPPRFAMAGGGTRGGVRVVMGTRAQVNVAEGTVVLMGVTANTATAAVASAVSVARTTGACTESKQDGHHRHHLCTNKNDISESNGGPWTPRFEEFFERAGMSLDDPANIVYLRDHKGPHPEAYHSEIFERLEKALGPCRTQIECRPRLLGALDKIAGEVCKPGSTLNKLATRTP</sequence>
<dbReference type="EMBL" id="JAPNKA010000001">
    <property type="protein sequence ID" value="MCY1080717.1"/>
    <property type="molecule type" value="Genomic_DNA"/>
</dbReference>
<protein>
    <submittedName>
        <fullName evidence="2">AHH domain-containing protein</fullName>
    </submittedName>
</protein>
<dbReference type="InterPro" id="IPR032871">
    <property type="entry name" value="AHH_dom_containing"/>
</dbReference>
<organism evidence="2 3">
    <name type="scientific">Archangium lansingense</name>
    <dbReference type="NCBI Taxonomy" id="2995310"/>
    <lineage>
        <taxon>Bacteria</taxon>
        <taxon>Pseudomonadati</taxon>
        <taxon>Myxococcota</taxon>
        <taxon>Myxococcia</taxon>
        <taxon>Myxococcales</taxon>
        <taxon>Cystobacterineae</taxon>
        <taxon>Archangiaceae</taxon>
        <taxon>Archangium</taxon>
    </lineage>
</organism>
<keyword evidence="3" id="KW-1185">Reference proteome</keyword>
<feature type="chain" id="PRO_5045839935" evidence="1">
    <location>
        <begin position="27"/>
        <end position="455"/>
    </location>
</feature>
<dbReference type="Pfam" id="PF14412">
    <property type="entry name" value="AHH"/>
    <property type="match status" value="1"/>
</dbReference>
<dbReference type="Proteomes" id="UP001207654">
    <property type="component" value="Unassembled WGS sequence"/>
</dbReference>